<dbReference type="SUPFAM" id="SSF51735">
    <property type="entry name" value="NAD(P)-binding Rossmann-fold domains"/>
    <property type="match status" value="1"/>
</dbReference>
<evidence type="ECO:0000256" key="1">
    <source>
        <dbReference type="ARBA" id="ARBA00010928"/>
    </source>
</evidence>
<dbReference type="Pfam" id="PF01408">
    <property type="entry name" value="GFO_IDH_MocA"/>
    <property type="match status" value="1"/>
</dbReference>
<dbReference type="InterPro" id="IPR051317">
    <property type="entry name" value="Gfo/Idh/MocA_oxidoreduct"/>
</dbReference>
<dbReference type="Proteomes" id="UP000061382">
    <property type="component" value="Plasmid 1"/>
</dbReference>
<dbReference type="PATRIC" id="fig|512763.3.peg.4874"/>
<dbReference type="SUPFAM" id="SSF55347">
    <property type="entry name" value="Glyceraldehyde-3-phosphate dehydrogenase-like, C-terminal domain"/>
    <property type="match status" value="1"/>
</dbReference>
<dbReference type="OrthoDB" id="6183734at2"/>
<dbReference type="Pfam" id="PF22725">
    <property type="entry name" value="GFO_IDH_MocA_C3"/>
    <property type="match status" value="1"/>
</dbReference>
<keyword evidence="5" id="KW-0614">Plasmid</keyword>
<dbReference type="GO" id="GO:0016491">
    <property type="term" value="F:oxidoreductase activity"/>
    <property type="evidence" value="ECO:0007669"/>
    <property type="project" value="UniProtKB-KW"/>
</dbReference>
<dbReference type="Gene3D" id="3.40.50.720">
    <property type="entry name" value="NAD(P)-binding Rossmann-like Domain"/>
    <property type="match status" value="1"/>
</dbReference>
<evidence type="ECO:0000259" key="3">
    <source>
        <dbReference type="Pfam" id="PF01408"/>
    </source>
</evidence>
<evidence type="ECO:0000256" key="2">
    <source>
        <dbReference type="ARBA" id="ARBA00023002"/>
    </source>
</evidence>
<dbReference type="Gene3D" id="3.30.360.10">
    <property type="entry name" value="Dihydrodipicolinate Reductase, domain 2"/>
    <property type="match status" value="1"/>
</dbReference>
<evidence type="ECO:0000313" key="6">
    <source>
        <dbReference type="Proteomes" id="UP000061382"/>
    </source>
</evidence>
<name>A0A0P0D3T2_9BACT</name>
<proteinExistence type="inferred from homology"/>
<evidence type="ECO:0000259" key="4">
    <source>
        <dbReference type="Pfam" id="PF22725"/>
    </source>
</evidence>
<geneLocation type="plasmid" evidence="5 6">
    <name>1</name>
</geneLocation>
<feature type="domain" description="GFO/IDH/MocA-like oxidoreductase" evidence="4">
    <location>
        <begin position="142"/>
        <end position="261"/>
    </location>
</feature>
<sequence>MNINYKPVLPDNPMPVVIIGAGGIVNDAHLPAYQKAGFKVFGITNRTLSKAEDLASRYGIPHVFGTVAEAVAAAPENAVYDLTLMPNQFVDVLRQLPDKAPVLIQKPMGDNLEQTKEIYAVCKSKGLIAAINCQLRFAPYVSAARHLIESGAIGDLYDMEVRLTTYTPWEIFPHVVNHERLEIQYHSIHYIDLVRSFLGDPASVMAKTLRNPHKNLSSSRTTLLFDYGDSMHAVVNTNHDHNFGPHNQESFIKWEGTKGAIKAKMGLLLDYPKGVPDHFEYCVLKDGEEPEWKTLKLEGSWFPDAFIGTMASLMRYAQGEADTLPTSIDDVIKTMAVVESAYKSSDTGGVAVNGSILNFKDILCI</sequence>
<evidence type="ECO:0000313" key="5">
    <source>
        <dbReference type="EMBL" id="ALJ01735.1"/>
    </source>
</evidence>
<comment type="similarity">
    <text evidence="1">Belongs to the Gfo/Idh/MocA family.</text>
</comment>
<dbReference type="PANTHER" id="PTHR43708">
    <property type="entry name" value="CONSERVED EXPRESSED OXIDOREDUCTASE (EUROFUNG)"/>
    <property type="match status" value="1"/>
</dbReference>
<accession>A0A0P0D3T2</accession>
<dbReference type="GO" id="GO:0000166">
    <property type="term" value="F:nucleotide binding"/>
    <property type="evidence" value="ECO:0007669"/>
    <property type="project" value="InterPro"/>
</dbReference>
<keyword evidence="6" id="KW-1185">Reference proteome</keyword>
<dbReference type="EMBL" id="CP012644">
    <property type="protein sequence ID" value="ALJ01735.1"/>
    <property type="molecule type" value="Genomic_DNA"/>
</dbReference>
<gene>
    <name evidence="5" type="ORF">DC20_22110</name>
</gene>
<dbReference type="InterPro" id="IPR036291">
    <property type="entry name" value="NAD(P)-bd_dom_sf"/>
</dbReference>
<feature type="domain" description="Gfo/Idh/MocA-like oxidoreductase N-terminal" evidence="3">
    <location>
        <begin position="16"/>
        <end position="131"/>
    </location>
</feature>
<dbReference type="AlphaFoldDB" id="A0A0P0D3T2"/>
<reference evidence="5 6" key="1">
    <citation type="submission" date="2015-08" db="EMBL/GenBank/DDBJ databases">
        <title>Complete genome sequence of Rufibacter tibetensis strain 1351t, a radiation-resistant bacterium from tibet plateau.</title>
        <authorList>
            <person name="Dai J."/>
        </authorList>
    </citation>
    <scope>NUCLEOTIDE SEQUENCE [LARGE SCALE GENOMIC DNA]</scope>
    <source>
        <strain evidence="5 6">1351</strain>
        <plasmid evidence="5 6">1</plasmid>
    </source>
</reference>
<organism evidence="5 6">
    <name type="scientific">Rufibacter tibetensis</name>
    <dbReference type="NCBI Taxonomy" id="512763"/>
    <lineage>
        <taxon>Bacteria</taxon>
        <taxon>Pseudomonadati</taxon>
        <taxon>Bacteroidota</taxon>
        <taxon>Cytophagia</taxon>
        <taxon>Cytophagales</taxon>
        <taxon>Hymenobacteraceae</taxon>
        <taxon>Rufibacter</taxon>
    </lineage>
</organism>
<dbReference type="InterPro" id="IPR000683">
    <property type="entry name" value="Gfo/Idh/MocA-like_OxRdtase_N"/>
</dbReference>
<dbReference type="PANTHER" id="PTHR43708:SF5">
    <property type="entry name" value="CONSERVED EXPRESSED OXIDOREDUCTASE (EUROFUNG)-RELATED"/>
    <property type="match status" value="1"/>
</dbReference>
<dbReference type="InterPro" id="IPR055170">
    <property type="entry name" value="GFO_IDH_MocA-like_dom"/>
</dbReference>
<dbReference type="RefSeq" id="WP_062546209.1">
    <property type="nucleotide sequence ID" value="NZ_CP012644.1"/>
</dbReference>
<keyword evidence="2" id="KW-0560">Oxidoreductase</keyword>
<dbReference type="KEGG" id="rti:DC20_22110"/>
<protein>
    <submittedName>
        <fullName evidence="5">Oxidoreductase</fullName>
    </submittedName>
</protein>